<keyword evidence="6" id="KW-1185">Reference proteome</keyword>
<organism evidence="5 6">
    <name type="scientific">Scleromatobacter humisilvae</name>
    <dbReference type="NCBI Taxonomy" id="2897159"/>
    <lineage>
        <taxon>Bacteria</taxon>
        <taxon>Pseudomonadati</taxon>
        <taxon>Pseudomonadota</taxon>
        <taxon>Betaproteobacteria</taxon>
        <taxon>Burkholderiales</taxon>
        <taxon>Sphaerotilaceae</taxon>
        <taxon>Scleromatobacter</taxon>
    </lineage>
</organism>
<keyword evidence="3" id="KW-0732">Signal</keyword>
<feature type="coiled-coil region" evidence="1">
    <location>
        <begin position="95"/>
        <end position="122"/>
    </location>
</feature>
<evidence type="ECO:0000256" key="2">
    <source>
        <dbReference type="SAM" id="MobiDB-lite"/>
    </source>
</evidence>
<dbReference type="Proteomes" id="UP001139353">
    <property type="component" value="Unassembled WGS sequence"/>
</dbReference>
<dbReference type="Pfam" id="PF13511">
    <property type="entry name" value="DUF4124"/>
    <property type="match status" value="1"/>
</dbReference>
<evidence type="ECO:0000259" key="4">
    <source>
        <dbReference type="Pfam" id="PF13511"/>
    </source>
</evidence>
<reference evidence="5" key="1">
    <citation type="submission" date="2021-11" db="EMBL/GenBank/DDBJ databases">
        <title>BS-T2-15 a new species belonging to the Comamonadaceae family isolated from the soil of a French oak forest.</title>
        <authorList>
            <person name="Mieszkin S."/>
            <person name="Alain K."/>
        </authorList>
    </citation>
    <scope>NUCLEOTIDE SEQUENCE</scope>
    <source>
        <strain evidence="5">BS-T2-15</strain>
    </source>
</reference>
<sequence>MQKTALPLAACLLAFAVAGAHAQTLWKWRDASGQVHISDTAPPPGTPAKNIISGPPVATSTKAVSLAPAAADPQASAATPAAAPAASSALDKKKAAADQAKADQAKADRAAAEAKTAALRKDNCARGQAALTELQSGLRMARLNDKGEREVLDDSARAAEIKHTQDVISSNCGPLPAAQ</sequence>
<dbReference type="RefSeq" id="WP_275682517.1">
    <property type="nucleotide sequence ID" value="NZ_JAJLJH010000002.1"/>
</dbReference>
<evidence type="ECO:0000256" key="3">
    <source>
        <dbReference type="SAM" id="SignalP"/>
    </source>
</evidence>
<evidence type="ECO:0000313" key="6">
    <source>
        <dbReference type="Proteomes" id="UP001139353"/>
    </source>
</evidence>
<feature type="domain" description="DUF4124" evidence="4">
    <location>
        <begin position="11"/>
        <end position="63"/>
    </location>
</feature>
<protein>
    <submittedName>
        <fullName evidence="5">DUF4124 domain-containing protein</fullName>
    </submittedName>
</protein>
<evidence type="ECO:0000313" key="5">
    <source>
        <dbReference type="EMBL" id="MCK9686494.1"/>
    </source>
</evidence>
<gene>
    <name evidence="5" type="ORF">LPC04_12325</name>
</gene>
<feature type="signal peptide" evidence="3">
    <location>
        <begin position="1"/>
        <end position="22"/>
    </location>
</feature>
<dbReference type="EMBL" id="JAJLJH010000002">
    <property type="protein sequence ID" value="MCK9686494.1"/>
    <property type="molecule type" value="Genomic_DNA"/>
</dbReference>
<accession>A0A9X2C270</accession>
<evidence type="ECO:0000256" key="1">
    <source>
        <dbReference type="SAM" id="Coils"/>
    </source>
</evidence>
<name>A0A9X2C270_9BURK</name>
<dbReference type="AlphaFoldDB" id="A0A9X2C270"/>
<feature type="chain" id="PRO_5040747972" evidence="3">
    <location>
        <begin position="23"/>
        <end position="179"/>
    </location>
</feature>
<comment type="caution">
    <text evidence="5">The sequence shown here is derived from an EMBL/GenBank/DDBJ whole genome shotgun (WGS) entry which is preliminary data.</text>
</comment>
<dbReference type="InterPro" id="IPR025392">
    <property type="entry name" value="DUF4124"/>
</dbReference>
<feature type="region of interest" description="Disordered" evidence="2">
    <location>
        <begin position="36"/>
        <end position="56"/>
    </location>
</feature>
<keyword evidence="1" id="KW-0175">Coiled coil</keyword>
<proteinExistence type="predicted"/>